<dbReference type="EMBL" id="CM010715">
    <property type="protein sequence ID" value="RZC44090.1"/>
    <property type="molecule type" value="Genomic_DNA"/>
</dbReference>
<sequence length="454" mass="53359">MAMREIMKKIIISPPKIRFMEGGLRKVPARCFSSSSTTVTEDRRSDHLNNKEAIGVCDIEKILEIGSKVRKRTFPEWCEEVRYGGSDEVDSMWQNWVHSSHQLWKEKNQEEQRKDLEIRWTYLKDLLHREGIDTSIHRPLLSMRIIQHGNRESKEGIVEFKIGSPDKGLVSINRLVLDRGSYSRWTLPRQSVNGLLCFRTFDDDAFLIYNPITGEKSPWIEINNKQARNQIAFGFDKQTNEHKVICISSSSNSGLGSSNNQVKEVVEVFTVGKNTWRRMDVVPPIALGVGDDEKVPYYVDGCIYRRFRPDVFHPWVRERILRFDIATEKFRIIPIPDFVVDPERYKFSQTVELTELDGCIAVLNWIRELKIILWKFREVADGNIEWIEEVIDIPPHWNGKYDMSIEALTGTRQILLHYEDSDSIFYYNRNTRESIRFPIWPDRAEYQWERIIQV</sequence>
<dbReference type="AlphaFoldDB" id="A0A4Y7I8D5"/>
<keyword evidence="3" id="KW-1185">Reference proteome</keyword>
<dbReference type="Pfam" id="PF08268">
    <property type="entry name" value="FBA_3"/>
    <property type="match status" value="1"/>
</dbReference>
<protein>
    <recommendedName>
        <fullName evidence="1">F-box associated beta-propeller type 3 domain-containing protein</fullName>
    </recommendedName>
</protein>
<name>A0A4Y7I8D5_PAPSO</name>
<evidence type="ECO:0000259" key="1">
    <source>
        <dbReference type="Pfam" id="PF08268"/>
    </source>
</evidence>
<dbReference type="PANTHER" id="PTHR31111">
    <property type="entry name" value="BNAA05G37150D PROTEIN-RELATED"/>
    <property type="match status" value="1"/>
</dbReference>
<feature type="domain" description="F-box associated beta-propeller type 3" evidence="1">
    <location>
        <begin position="188"/>
        <end position="436"/>
    </location>
</feature>
<reference evidence="2 3" key="1">
    <citation type="journal article" date="2018" name="Science">
        <title>The opium poppy genome and morphinan production.</title>
        <authorList>
            <person name="Guo L."/>
            <person name="Winzer T."/>
            <person name="Yang X."/>
            <person name="Li Y."/>
            <person name="Ning Z."/>
            <person name="He Z."/>
            <person name="Teodor R."/>
            <person name="Lu Y."/>
            <person name="Bowser T.A."/>
            <person name="Graham I.A."/>
            <person name="Ye K."/>
        </authorList>
    </citation>
    <scope>NUCLEOTIDE SEQUENCE [LARGE SCALE GENOMIC DNA]</scope>
    <source>
        <strain evidence="3">cv. HN1</strain>
        <tissue evidence="2">Leaves</tissue>
    </source>
</reference>
<dbReference type="InterPro" id="IPR017451">
    <property type="entry name" value="F-box-assoc_interact_dom"/>
</dbReference>
<dbReference type="InterPro" id="IPR013187">
    <property type="entry name" value="F-box-assoc_dom_typ3"/>
</dbReference>
<evidence type="ECO:0000313" key="2">
    <source>
        <dbReference type="EMBL" id="RZC44090.1"/>
    </source>
</evidence>
<evidence type="ECO:0000313" key="3">
    <source>
        <dbReference type="Proteomes" id="UP000316621"/>
    </source>
</evidence>
<dbReference type="NCBIfam" id="TIGR01640">
    <property type="entry name" value="F_box_assoc_1"/>
    <property type="match status" value="1"/>
</dbReference>
<accession>A0A4Y7I8D5</accession>
<proteinExistence type="predicted"/>
<organism evidence="2 3">
    <name type="scientific">Papaver somniferum</name>
    <name type="common">Opium poppy</name>
    <dbReference type="NCBI Taxonomy" id="3469"/>
    <lineage>
        <taxon>Eukaryota</taxon>
        <taxon>Viridiplantae</taxon>
        <taxon>Streptophyta</taxon>
        <taxon>Embryophyta</taxon>
        <taxon>Tracheophyta</taxon>
        <taxon>Spermatophyta</taxon>
        <taxon>Magnoliopsida</taxon>
        <taxon>Ranunculales</taxon>
        <taxon>Papaveraceae</taxon>
        <taxon>Papaveroideae</taxon>
        <taxon>Papaver</taxon>
    </lineage>
</organism>
<dbReference type="PANTHER" id="PTHR31111:SF136">
    <property type="entry name" value="F-BOX ASSOCIATED DOMAIN-CONTAINING PROTEIN"/>
    <property type="match status" value="1"/>
</dbReference>
<gene>
    <name evidence="2" type="ORF">C5167_037035</name>
</gene>
<dbReference type="Proteomes" id="UP000316621">
    <property type="component" value="Chromosome 1"/>
</dbReference>
<dbReference type="Gramene" id="RZC44090">
    <property type="protein sequence ID" value="RZC44090"/>
    <property type="gene ID" value="C5167_037035"/>
</dbReference>